<dbReference type="Pfam" id="PF00059">
    <property type="entry name" value="Lectin_C"/>
    <property type="match status" value="1"/>
</dbReference>
<gene>
    <name evidence="3" type="ORF">PZE19_07500</name>
</gene>
<dbReference type="SUPFAM" id="SSF56436">
    <property type="entry name" value="C-type lectin-like"/>
    <property type="match status" value="1"/>
</dbReference>
<dbReference type="InterPro" id="IPR007280">
    <property type="entry name" value="Peptidase_C_arc/bac"/>
</dbReference>
<dbReference type="InterPro" id="IPR001304">
    <property type="entry name" value="C-type_lectin-like"/>
</dbReference>
<name>A0ABT6F7Q3_9BACT</name>
<feature type="domain" description="C-type lectin" evidence="2">
    <location>
        <begin position="1583"/>
        <end position="1693"/>
    </location>
</feature>
<dbReference type="InterPro" id="IPR050111">
    <property type="entry name" value="C-type_lectin/snaclec_domain"/>
</dbReference>
<dbReference type="CDD" id="cd03603">
    <property type="entry name" value="CLECT_VCBS"/>
    <property type="match status" value="1"/>
</dbReference>
<keyword evidence="1" id="KW-0732">Signal</keyword>
<dbReference type="InterPro" id="IPR032812">
    <property type="entry name" value="SbsA_Ig"/>
</dbReference>
<evidence type="ECO:0000256" key="1">
    <source>
        <dbReference type="ARBA" id="ARBA00022729"/>
    </source>
</evidence>
<sequence length="2675" mass="275642">MRSASRPPRRNRTVPASRKPNFRRAALEHLESRVMLTDGLAQTMAAIQQFPSLATAYLPQGLTISEVARQMTAALGAAVGPNAPGSTPVRSSGGPITTFSSFNEAEPNDTIALANPMPLGFGPGQDSAVDVTGTLTSGDQDFFSVDLQAGDIFGANVDGGATDLSFRAPDGSLLMGSSQNATFIYPDSSPLLRNGNAALSWVVDTPGTYTIAVDAGSGGYTLNLRTFRPALESQPIGTKQILYLDFDGGTIDASIFGGSGIRTLSPLSAFLPGWGLGPGDEDAVIDAIVASVSENFANIGNNGDFDSDGIPGHYGIDVRNSRDDPDPFGQPNVSRVIVGGTIDELGISTIGIAQSIDVGNFETEDSAVTLLDLLSAPASDPNSLNQFFDPSLGLSIVGLVGVGVGNIVAHEAGHFFANWHTDQFDPSPNIMDQGGNLPNTVGVGPNEIYEAGGGDDVDVDFGDDLFNPNEGFRGVEDTLNSISFGLSTGKFDAGLTVVSSDPANGSLFIGTPPASFVLNLSSPYDPSTVDASDLTINGLPADSVAFTDADTLTFTFLASPVVQGPNSLDVAADAFTRLEDGDGVASYHATFSYDAVQLVVDSTSPPVGSVLALPVASLTLNFNEAVAPGSVQTSDLILSQGGVVGFAFIDADSIEFFLSGLTAEAVLTATLRAGAVTDVFGNGNAAFVGTYELDFGDVAFPVPLTAQAPPGSLIYDNEQGGRIGTAGDSDSFSITVDSGQTIVVILTPADGSELKGAVSLVGPGGQVGSGAASAAGQSAIIRAYRVPGPLAGPGAAPVPFTITVQGADGTTGDYVVRIILNADVDAQVFGGPSNDTAATAQDLSGAFISLSGGPTGTGAERAAVIGTASGGASTVPQSFEEFDGGWGNALPFVLQPFGWTSMHYQQIYDAGEFNAGGLLDQVKFRRPDWQGGFSNLQLDVKIRVGYAAHGVFDASSSFDANLGSGVVTVYDGLLTLSSSATGSPSPFDILIDVDDAFVYDPALGDLILDFQVFSSSGTVPLYFSSTTLNEFAPTTRIVGLGDVNDADGFVDAGYGLVTQFEFASDDDYYRLDLQAGQSVSLALTSLGGVAPGMVLRDPNGVIVAIGSTNAAAGIASYIGNFVASTAGTYTIEVSGGSGEYSLVATRNAAFDTGLNTDFASAANLDATVVDGKTWVLGYTSPAGGGRLFATSSNALGSILELDPETGEEIRRIPAPQGASSQADGLAFDGASVFFLNSFVSSDLYELDPDTGAVIDVTALPTGLDFLDGIAALGGLIYISDSDTDQILVFDPVTDQVVRVLNFNVNLAGGLAGISGPDALIATEGFSGRVLEIDPVTGEITNSFFPNAGDIGGVAVIGGEIYLGTINPPGGFSVFSRSGSPIRFVPLDFTVGALGGDDAGGASETGGGDFYRATFRPGATIRIETRTPADGSGEFVNVLDPIIRLYDPAGNLVASNDDGSPDGRNAVLSYVVPTGRGGLYVIQILASTDSEDAVGGEYILSVAGATGARTSFSVSDVDPDSRSTVANPPSQITIDFNDQVLATTLQPGDLKVDGVAASGVTLVDGDTATFDVSFVFQWKVEDGGNGHYYVLTSAAADWLDAEAQAAALGGHLVTVGSQAEQNFLKRSFFSGASKNDQYWIGLNDIAQEGTFVWSSGEAVSFTNWAFGEPNDFNGDEDATVINWDPGSNYGAWGDLVTSTGRFGIIELTSAPSGAFLATEGRHTITIGSGSIRDVQNTAIQSFSSTFTIDNTAPRVVSSSIQQGDTLPEGDFTVVIAFSEAINTSLIDSSDVVLFSAFSGTYLPISFSFDSTGTVLTATFSFLPEDLYTLVLFSDEVGFQDLVGLELDGEPLAFPIPPNVSGDGVEGGDFYVSFQIDAATRSVPTPLVSVAPLGGLIYETPFSSQGLISSDDDTDDWTIQLDAGQTITVLLDPSSLMGSVELIGPDGVSLATATGAGAFVILQTVPAVAAGVYTIRIGGTGSPGLYFFDLLVNAAVEDESYGGPSNDDPSSAQSLDTTFIALPGGADRGAVVGQTPTAGSVIPEIEPNDEFTQDLDGGPWTLDFDPFIFDSTIAAHLSVAGTGDGTFDFYSFTVDTAGSEGIFDIDFSSGLDSYLYLFDIEGNLLATSDDSNLDPGSGTSLDSLITWIFDAPGVYLLGVGSYPFGSPVEPGAEYLLQVSVENHPLNPPPVVPDVYSFTLGAGQGASVVATSLSGGDVDIELLDAFGNVIVAGSSVDTNVNDALEFAGGAAGIYYVRVTGGNLVDYSLVVTRGGVFDVESNNSIETAQPLDLSSGTTTVLGAVTSGGTIAIEASDSGWYTDYGFHQSDNTNYLTGYIPDDAEYRSFFSFDLSSLPAGARIASARLEIFNPFYASNDFFETIGFYDVTTSADEVTAGGADRTDIFDDLGSGVLYASRDVFFLEDFAFLSFDLTPDALAAILGAGGGVFTVGAALSSIDFNGAPEALFAFSGDIYPRTLILTLDDSDVYSVQVGSDGTLDVVTGTPGGGSGEFVNDLDPAIRILDAEGNVVAEDDDSADGRNASLSLSGLEEGTYYIEVLSAAGGPGEYTLSVSTGASTPSSLTSTVATGSTTPAAAGVVPLVAQATPPPPSGRSIGSYFATPAARGANTNGRIVDAALQSILSELTSHRSEVLEESLAWDRLLLSRRNKLKVGSSFNGL</sequence>
<dbReference type="SMART" id="SM00034">
    <property type="entry name" value="CLECT"/>
    <property type="match status" value="1"/>
</dbReference>
<evidence type="ECO:0000313" key="3">
    <source>
        <dbReference type="EMBL" id="MDG3003608.1"/>
    </source>
</evidence>
<proteinExistence type="predicted"/>
<dbReference type="Gene3D" id="2.60.120.380">
    <property type="match status" value="7"/>
</dbReference>
<dbReference type="EMBL" id="JARRAG010000001">
    <property type="protein sequence ID" value="MDG3003608.1"/>
    <property type="molecule type" value="Genomic_DNA"/>
</dbReference>
<dbReference type="InterPro" id="IPR016187">
    <property type="entry name" value="CTDL_fold"/>
</dbReference>
<comment type="caution">
    <text evidence="3">The sequence shown here is derived from an EMBL/GenBank/DDBJ whole genome shotgun (WGS) entry which is preliminary data.</text>
</comment>
<dbReference type="InterPro" id="IPR034007">
    <property type="entry name" value="CTLD_bac"/>
</dbReference>
<reference evidence="3 4" key="1">
    <citation type="submission" date="2023-03" db="EMBL/GenBank/DDBJ databases">
        <title>Paludisphaera mucosa sp. nov. a novel planctomycete from northern fen.</title>
        <authorList>
            <person name="Ivanova A."/>
        </authorList>
    </citation>
    <scope>NUCLEOTIDE SEQUENCE [LARGE SCALE GENOMIC DNA]</scope>
    <source>
        <strain evidence="3 4">Pla2</strain>
    </source>
</reference>
<dbReference type="SUPFAM" id="SSF63829">
    <property type="entry name" value="Calcium-dependent phosphotriesterase"/>
    <property type="match status" value="1"/>
</dbReference>
<accession>A0ABT6F7Q3</accession>
<protein>
    <submittedName>
        <fullName evidence="3">Pre-peptidase C-terminal domain-containing protein</fullName>
    </submittedName>
</protein>
<evidence type="ECO:0000313" key="4">
    <source>
        <dbReference type="Proteomes" id="UP001216907"/>
    </source>
</evidence>
<dbReference type="Gene3D" id="3.10.100.10">
    <property type="entry name" value="Mannose-Binding Protein A, subunit A"/>
    <property type="match status" value="1"/>
</dbReference>
<dbReference type="SUPFAM" id="SSF89260">
    <property type="entry name" value="Collagen-binding domain"/>
    <property type="match status" value="1"/>
</dbReference>
<dbReference type="PANTHER" id="PTHR22803">
    <property type="entry name" value="MANNOSE, PHOSPHOLIPASE, LECTIN RECEPTOR RELATED"/>
    <property type="match status" value="1"/>
</dbReference>
<dbReference type="Proteomes" id="UP001216907">
    <property type="component" value="Unassembled WGS sequence"/>
</dbReference>
<dbReference type="PROSITE" id="PS50041">
    <property type="entry name" value="C_TYPE_LECTIN_2"/>
    <property type="match status" value="1"/>
</dbReference>
<dbReference type="InterPro" id="IPR016186">
    <property type="entry name" value="C-type_lectin-like/link_sf"/>
</dbReference>
<dbReference type="RefSeq" id="WP_277859958.1">
    <property type="nucleotide sequence ID" value="NZ_JARRAG010000001.1"/>
</dbReference>
<evidence type="ECO:0000259" key="2">
    <source>
        <dbReference type="PROSITE" id="PS50041"/>
    </source>
</evidence>
<dbReference type="Pfam" id="PF04151">
    <property type="entry name" value="PPC"/>
    <property type="match status" value="2"/>
</dbReference>
<dbReference type="Pfam" id="PF13205">
    <property type="entry name" value="Big_5"/>
    <property type="match status" value="1"/>
</dbReference>
<organism evidence="3 4">
    <name type="scientific">Paludisphaera mucosa</name>
    <dbReference type="NCBI Taxonomy" id="3030827"/>
    <lineage>
        <taxon>Bacteria</taxon>
        <taxon>Pseudomonadati</taxon>
        <taxon>Planctomycetota</taxon>
        <taxon>Planctomycetia</taxon>
        <taxon>Isosphaerales</taxon>
        <taxon>Isosphaeraceae</taxon>
        <taxon>Paludisphaera</taxon>
    </lineage>
</organism>
<keyword evidence="4" id="KW-1185">Reference proteome</keyword>